<dbReference type="EMBL" id="CABR01000144">
    <property type="protein sequence ID" value="CBI11443.1"/>
    <property type="molecule type" value="Genomic_DNA"/>
</dbReference>
<keyword evidence="1" id="KW-0812">Transmembrane</keyword>
<name>E6QW20_9ZZZZ</name>
<protein>
    <submittedName>
        <fullName evidence="2">Putative Tfp pilus assembly protein PilV</fullName>
    </submittedName>
</protein>
<accession>E6QW20</accession>
<dbReference type="AlphaFoldDB" id="E6QW20"/>
<gene>
    <name evidence="2" type="ORF">CARN7_2272</name>
</gene>
<organism evidence="2">
    <name type="scientific">mine drainage metagenome</name>
    <dbReference type="NCBI Taxonomy" id="410659"/>
    <lineage>
        <taxon>unclassified sequences</taxon>
        <taxon>metagenomes</taxon>
        <taxon>ecological metagenomes</taxon>
    </lineage>
</organism>
<sequence>MKIAKEKQSGLILLEALIGVLIFSIGIVGMLGLQSLSIKASTDANYRSEASYLANQILGQMWLDKNNLSAYSLNAGNAPCAAGSSASANPNVTGWLGDVARLPSANQFQQQIIVAPANNQVSVTVCWQTPHTTTAHNFVASTSIN</sequence>
<reference evidence="2" key="1">
    <citation type="submission" date="2009-10" db="EMBL/GenBank/DDBJ databases">
        <title>Diversity of trophic interactions inside an arsenic-rich microbial ecosystem.</title>
        <authorList>
            <person name="Bertin P.N."/>
            <person name="Heinrich-Salmeron A."/>
            <person name="Pelletier E."/>
            <person name="Goulhen-Chollet F."/>
            <person name="Arsene-Ploetze F."/>
            <person name="Gallien S."/>
            <person name="Calteau A."/>
            <person name="Vallenet D."/>
            <person name="Casiot C."/>
            <person name="Chane-Woon-Ming B."/>
            <person name="Giloteaux L."/>
            <person name="Barakat M."/>
            <person name="Bonnefoy V."/>
            <person name="Bruneel O."/>
            <person name="Chandler M."/>
            <person name="Cleiss J."/>
            <person name="Duran R."/>
            <person name="Elbaz-Poulichet F."/>
            <person name="Fonknechten N."/>
            <person name="Lauga B."/>
            <person name="Mornico D."/>
            <person name="Ortet P."/>
            <person name="Schaeffer C."/>
            <person name="Siguier P."/>
            <person name="Alexander Thil Smith A."/>
            <person name="Van Dorsselaer A."/>
            <person name="Weissenbach J."/>
            <person name="Medigue C."/>
            <person name="Le Paslier D."/>
        </authorList>
    </citation>
    <scope>NUCLEOTIDE SEQUENCE</scope>
</reference>
<proteinExistence type="predicted"/>
<evidence type="ECO:0000313" key="2">
    <source>
        <dbReference type="EMBL" id="CBI11443.1"/>
    </source>
</evidence>
<evidence type="ECO:0000256" key="1">
    <source>
        <dbReference type="SAM" id="Phobius"/>
    </source>
</evidence>
<feature type="transmembrane region" description="Helical" evidence="1">
    <location>
        <begin position="12"/>
        <end position="33"/>
    </location>
</feature>
<keyword evidence="1" id="KW-1133">Transmembrane helix</keyword>
<keyword evidence="1" id="KW-0472">Membrane</keyword>
<comment type="caution">
    <text evidence="2">The sequence shown here is derived from an EMBL/GenBank/DDBJ whole genome shotgun (WGS) entry which is preliminary data.</text>
</comment>